<dbReference type="AlphaFoldDB" id="A0A4R3IC20"/>
<dbReference type="RefSeq" id="WP_132699718.1">
    <property type="nucleotide sequence ID" value="NZ_SLZR01000002.1"/>
</dbReference>
<dbReference type="Proteomes" id="UP000295793">
    <property type="component" value="Unassembled WGS sequence"/>
</dbReference>
<dbReference type="EMBL" id="SLZR01000002">
    <property type="protein sequence ID" value="TCS43096.1"/>
    <property type="molecule type" value="Genomic_DNA"/>
</dbReference>
<accession>A0A4R3IC20</accession>
<reference evidence="1 2" key="1">
    <citation type="submission" date="2019-03" db="EMBL/GenBank/DDBJ databases">
        <title>Genomic Encyclopedia of Archaeal and Bacterial Type Strains, Phase II (KMG-II): from individual species to whole genera.</title>
        <authorList>
            <person name="Goeker M."/>
        </authorList>
    </citation>
    <scope>NUCLEOTIDE SEQUENCE [LARGE SCALE GENOMIC DNA]</scope>
    <source>
        <strain evidence="1 2">DSM 15388</strain>
    </source>
</reference>
<evidence type="ECO:0000313" key="2">
    <source>
        <dbReference type="Proteomes" id="UP000295793"/>
    </source>
</evidence>
<evidence type="ECO:0008006" key="3">
    <source>
        <dbReference type="Google" id="ProtNLM"/>
    </source>
</evidence>
<keyword evidence="2" id="KW-1185">Reference proteome</keyword>
<proteinExistence type="predicted"/>
<sequence>MDLTELMNTDDLLADAEANNAVSQRLIHQVEHLSNLCQAFYECLSDAGIDNSTITRKLSEINERTNETEYATNGFLTECHSCGKLVSSRHSYCTSCGTRLTKSFIL</sequence>
<organism evidence="1 2">
    <name type="scientific">Reinekea marinisedimentorum</name>
    <dbReference type="NCBI Taxonomy" id="230495"/>
    <lineage>
        <taxon>Bacteria</taxon>
        <taxon>Pseudomonadati</taxon>
        <taxon>Pseudomonadota</taxon>
        <taxon>Gammaproteobacteria</taxon>
        <taxon>Oceanospirillales</taxon>
        <taxon>Saccharospirillaceae</taxon>
        <taxon>Reinekea</taxon>
    </lineage>
</organism>
<gene>
    <name evidence="1" type="ORF">BCF53_102119</name>
</gene>
<name>A0A4R3IC20_9GAMM</name>
<comment type="caution">
    <text evidence="1">The sequence shown here is derived from an EMBL/GenBank/DDBJ whole genome shotgun (WGS) entry which is preliminary data.</text>
</comment>
<protein>
    <recommendedName>
        <fullName evidence="3">Zinc ribbon protein</fullName>
    </recommendedName>
</protein>
<evidence type="ECO:0000313" key="1">
    <source>
        <dbReference type="EMBL" id="TCS43096.1"/>
    </source>
</evidence>